<protein>
    <recommendedName>
        <fullName evidence="8">Bee-milk protein</fullName>
    </recommendedName>
</protein>
<dbReference type="PANTHER" id="PTHR10009">
    <property type="entry name" value="PROTEIN YELLOW-RELATED"/>
    <property type="match status" value="1"/>
</dbReference>
<dbReference type="PANTHER" id="PTHR10009:SF7">
    <property type="entry name" value="GH10609P-RELATED"/>
    <property type="match status" value="1"/>
</dbReference>
<sequence>MYLYLLSCVLLTLVVVNGDTRSVWDEGFQPSLREVLNWSQLDFQFPSQVARNQAIANGNFVANLSMVPIGVAAAGDRIFLAIPRWRSGVPATLAYVRFPSNTTSPLLMPYPSWELNRLGSGCNSIVSTLRVKVDECNRLWLADSGVAAGRKYCNPKVTVIDLNTDRILQTIYLPSGALKEDSSFANIEVEYPNGTCGRHNDAVLYIADNRRFALIVYDLKANKAWRVTDKTMYPSPEEGTIYVAGENFELMDGVIGLALGPKSNTSAGRTLYFSALTSNQQHWVNTSVLRDESLANNSPTAFIKGSQPRPGQSAGYDMDKNGVLFFGLVNRDALACWNTRKTFEPTRIARLAQNNDTMQFISTVSVDQSQRLWALSSRYHKYFLHTMDPTEINFRIFMAESTTDLIKGTVCMSERCDLNPQQTPVS</sequence>
<keyword evidence="3" id="KW-0964">Secreted</keyword>
<proteinExistence type="inferred from homology"/>
<reference evidence="6 7" key="1">
    <citation type="submission" date="2020-04" db="EMBL/GenBank/DDBJ databases">
        <authorList>
            <person name="Alioto T."/>
            <person name="Alioto T."/>
            <person name="Gomez Garrido J."/>
        </authorList>
    </citation>
    <scope>NUCLEOTIDE SEQUENCE [LARGE SCALE GENOMIC DNA]</scope>
</reference>
<comment type="similarity">
    <text evidence="2">Belongs to the major royal jelly protein family.</text>
</comment>
<evidence type="ECO:0000256" key="1">
    <source>
        <dbReference type="ARBA" id="ARBA00004613"/>
    </source>
</evidence>
<dbReference type="GO" id="GO:0005576">
    <property type="term" value="C:extracellular region"/>
    <property type="evidence" value="ECO:0007669"/>
    <property type="project" value="UniProtKB-SubCell"/>
</dbReference>
<dbReference type="FunFam" id="2.120.10.30:FF:000045">
    <property type="entry name" value="Blast:Protein yellow"/>
    <property type="match status" value="1"/>
</dbReference>
<organism evidence="6 7">
    <name type="scientific">Cloeon dipterum</name>
    <dbReference type="NCBI Taxonomy" id="197152"/>
    <lineage>
        <taxon>Eukaryota</taxon>
        <taxon>Metazoa</taxon>
        <taxon>Ecdysozoa</taxon>
        <taxon>Arthropoda</taxon>
        <taxon>Hexapoda</taxon>
        <taxon>Insecta</taxon>
        <taxon>Pterygota</taxon>
        <taxon>Palaeoptera</taxon>
        <taxon>Ephemeroptera</taxon>
        <taxon>Pisciforma</taxon>
        <taxon>Baetidae</taxon>
        <taxon>Cloeon</taxon>
    </lineage>
</organism>
<dbReference type="OrthoDB" id="8184345at2759"/>
<keyword evidence="5" id="KW-0732">Signal</keyword>
<dbReference type="InterPro" id="IPR011042">
    <property type="entry name" value="6-blade_b-propeller_TolB-like"/>
</dbReference>
<comment type="caution">
    <text evidence="6">The sequence shown here is derived from an EMBL/GenBank/DDBJ whole genome shotgun (WGS) entry which is preliminary data.</text>
</comment>
<evidence type="ECO:0000313" key="7">
    <source>
        <dbReference type="Proteomes" id="UP000494165"/>
    </source>
</evidence>
<evidence type="ECO:0000256" key="3">
    <source>
        <dbReference type="ARBA" id="ARBA00022525"/>
    </source>
</evidence>
<dbReference type="EMBL" id="CADEPI010000247">
    <property type="protein sequence ID" value="CAB3381799.1"/>
    <property type="molecule type" value="Genomic_DNA"/>
</dbReference>
<dbReference type="PRINTS" id="PR01366">
    <property type="entry name" value="ROYALJELLY"/>
</dbReference>
<evidence type="ECO:0008006" key="8">
    <source>
        <dbReference type="Google" id="ProtNLM"/>
    </source>
</evidence>
<gene>
    <name evidence="6" type="ORF">CLODIP_2_CD01204</name>
</gene>
<accession>A0A8S1DNW9</accession>
<evidence type="ECO:0000313" key="6">
    <source>
        <dbReference type="EMBL" id="CAB3381799.1"/>
    </source>
</evidence>
<name>A0A8S1DNW9_9INSE</name>
<comment type="subcellular location">
    <subcellularLocation>
        <location evidence="1">Secreted</location>
    </subcellularLocation>
</comment>
<dbReference type="AlphaFoldDB" id="A0A8S1DNW9"/>
<feature type="signal peptide" evidence="5">
    <location>
        <begin position="1"/>
        <end position="18"/>
    </location>
</feature>
<evidence type="ECO:0000256" key="5">
    <source>
        <dbReference type="SAM" id="SignalP"/>
    </source>
</evidence>
<dbReference type="Gene3D" id="2.120.10.30">
    <property type="entry name" value="TolB, C-terminal domain"/>
    <property type="match status" value="1"/>
</dbReference>
<evidence type="ECO:0000256" key="4">
    <source>
        <dbReference type="ARBA" id="ARBA00023180"/>
    </source>
</evidence>
<dbReference type="SUPFAM" id="SSF101898">
    <property type="entry name" value="NHL repeat"/>
    <property type="match status" value="1"/>
</dbReference>
<dbReference type="Proteomes" id="UP000494165">
    <property type="component" value="Unassembled WGS sequence"/>
</dbReference>
<keyword evidence="4" id="KW-0325">Glycoprotein</keyword>
<keyword evidence="7" id="KW-1185">Reference proteome</keyword>
<feature type="chain" id="PRO_5035776013" description="Bee-milk protein" evidence="5">
    <location>
        <begin position="19"/>
        <end position="426"/>
    </location>
</feature>
<dbReference type="Pfam" id="PF03022">
    <property type="entry name" value="MRJP"/>
    <property type="match status" value="1"/>
</dbReference>
<dbReference type="InterPro" id="IPR017996">
    <property type="entry name" value="MRJP/yellow-related"/>
</dbReference>
<evidence type="ECO:0000256" key="2">
    <source>
        <dbReference type="ARBA" id="ARBA00009127"/>
    </source>
</evidence>